<dbReference type="EMBL" id="BJZP01000029">
    <property type="protein sequence ID" value="GEO87075.1"/>
    <property type="molecule type" value="Genomic_DNA"/>
</dbReference>
<dbReference type="Proteomes" id="UP000321717">
    <property type="component" value="Unassembled WGS sequence"/>
</dbReference>
<dbReference type="SUPFAM" id="SSF48264">
    <property type="entry name" value="Cytochrome P450"/>
    <property type="match status" value="1"/>
</dbReference>
<dbReference type="PRINTS" id="PR00359">
    <property type="entry name" value="BP450"/>
</dbReference>
<evidence type="ECO:0000256" key="2">
    <source>
        <dbReference type="ARBA" id="ARBA00010617"/>
    </source>
</evidence>
<dbReference type="CDD" id="cd11033">
    <property type="entry name" value="CYP142-like"/>
    <property type="match status" value="1"/>
</dbReference>
<proteinExistence type="inferred from homology"/>
<gene>
    <name evidence="4" type="ORF">RNA01_40070</name>
</gene>
<keyword evidence="3" id="KW-0560">Oxidoreductase</keyword>
<dbReference type="Pfam" id="PF00067">
    <property type="entry name" value="p450"/>
    <property type="match status" value="1"/>
</dbReference>
<dbReference type="InterPro" id="IPR002397">
    <property type="entry name" value="Cyt_P450_B"/>
</dbReference>
<evidence type="ECO:0000256" key="1">
    <source>
        <dbReference type="ARBA" id="ARBA00001971"/>
    </source>
</evidence>
<dbReference type="InterPro" id="IPR036396">
    <property type="entry name" value="Cyt_P450_sf"/>
</dbReference>
<dbReference type="OrthoDB" id="9801155at2"/>
<dbReference type="PANTHER" id="PTHR46696">
    <property type="entry name" value="P450, PUTATIVE (EUROFUNG)-RELATED"/>
    <property type="match status" value="1"/>
</dbReference>
<dbReference type="Gene3D" id="1.10.630.10">
    <property type="entry name" value="Cytochrome P450"/>
    <property type="match status" value="1"/>
</dbReference>
<keyword evidence="5" id="KW-1185">Reference proteome</keyword>
<dbReference type="AlphaFoldDB" id="A0A512HNP8"/>
<dbReference type="PANTHER" id="PTHR46696:SF1">
    <property type="entry name" value="CYTOCHROME P450 YJIB-RELATED"/>
    <property type="match status" value="1"/>
</dbReference>
<evidence type="ECO:0000313" key="5">
    <source>
        <dbReference type="Proteomes" id="UP000321717"/>
    </source>
</evidence>
<name>A0A512HNP8_9HYPH</name>
<protein>
    <submittedName>
        <fullName evidence="4">Cytochrome P450</fullName>
    </submittedName>
</protein>
<dbReference type="RefSeq" id="WP_147181935.1">
    <property type="nucleotide sequence ID" value="NZ_BJZP01000029.1"/>
</dbReference>
<dbReference type="GO" id="GO:0004497">
    <property type="term" value="F:monooxygenase activity"/>
    <property type="evidence" value="ECO:0007669"/>
    <property type="project" value="UniProtKB-KW"/>
</dbReference>
<comment type="cofactor">
    <cofactor evidence="1">
        <name>heme</name>
        <dbReference type="ChEBI" id="CHEBI:30413"/>
    </cofactor>
</comment>
<comment type="caution">
    <text evidence="4">The sequence shown here is derived from an EMBL/GenBank/DDBJ whole genome shotgun (WGS) entry which is preliminary data.</text>
</comment>
<keyword evidence="3" id="KW-0503">Monooxygenase</keyword>
<evidence type="ECO:0000313" key="4">
    <source>
        <dbReference type="EMBL" id="GEO87075.1"/>
    </source>
</evidence>
<dbReference type="PROSITE" id="PS00086">
    <property type="entry name" value="CYTOCHROME_P450"/>
    <property type="match status" value="1"/>
</dbReference>
<dbReference type="GO" id="GO:0020037">
    <property type="term" value="F:heme binding"/>
    <property type="evidence" value="ECO:0007669"/>
    <property type="project" value="InterPro"/>
</dbReference>
<accession>A0A512HNP8</accession>
<dbReference type="GO" id="GO:0005506">
    <property type="term" value="F:iron ion binding"/>
    <property type="evidence" value="ECO:0007669"/>
    <property type="project" value="InterPro"/>
</dbReference>
<evidence type="ECO:0000256" key="3">
    <source>
        <dbReference type="RuleBase" id="RU000461"/>
    </source>
</evidence>
<keyword evidence="3" id="KW-0349">Heme</keyword>
<dbReference type="InterPro" id="IPR001128">
    <property type="entry name" value="Cyt_P450"/>
</dbReference>
<dbReference type="InterPro" id="IPR017972">
    <property type="entry name" value="Cyt_P450_CS"/>
</dbReference>
<comment type="similarity">
    <text evidence="2 3">Belongs to the cytochrome P450 family.</text>
</comment>
<organism evidence="4 5">
    <name type="scientific">Ciceribacter naphthalenivorans</name>
    <dbReference type="NCBI Taxonomy" id="1118451"/>
    <lineage>
        <taxon>Bacteria</taxon>
        <taxon>Pseudomonadati</taxon>
        <taxon>Pseudomonadota</taxon>
        <taxon>Alphaproteobacteria</taxon>
        <taxon>Hyphomicrobiales</taxon>
        <taxon>Rhizobiaceae</taxon>
        <taxon>Ciceribacter</taxon>
    </lineage>
</organism>
<dbReference type="GO" id="GO:0016705">
    <property type="term" value="F:oxidoreductase activity, acting on paired donors, with incorporation or reduction of molecular oxygen"/>
    <property type="evidence" value="ECO:0007669"/>
    <property type="project" value="InterPro"/>
</dbReference>
<keyword evidence="3" id="KW-0479">Metal-binding</keyword>
<keyword evidence="3" id="KW-0408">Iron</keyword>
<reference evidence="4 5" key="1">
    <citation type="submission" date="2019-07" db="EMBL/GenBank/DDBJ databases">
        <title>Whole genome shotgun sequence of Rhizobium naphthalenivorans NBRC 107585.</title>
        <authorList>
            <person name="Hosoyama A."/>
            <person name="Uohara A."/>
            <person name="Ohji S."/>
            <person name="Ichikawa N."/>
        </authorList>
    </citation>
    <scope>NUCLEOTIDE SEQUENCE [LARGE SCALE GENOMIC DNA]</scope>
    <source>
        <strain evidence="4 5">NBRC 107585</strain>
    </source>
</reference>
<sequence>MTAIIDTPLSELDPSVQRRFQTGEHFAVFDRLRAEAPVYLHEKTQYGPYWSITRYKDIIEAEANPKVFSSDAAYGGIWIKDQPKDTIRKSFMTADPPEHDVQRKVVNPIVSPMNLHRMEEEIRDIVNLVLDSLPLEEEFDWVSHVSVEVTGRVLCKLMDFPVEERLDLSNWSDIVNTDVDAGTEITDEYVKLEKLRPMILRFRQLFSERAAMPPQNDLISMLAHAQETLNMEPQQFVGMIVLLMVGGNDTTRNSITGGLDALNKFPEEYAKLRANPKLIETMVPEIIRWVTPVAHMRRTALEDIEFKGQQIKKGDKVVLWYCSGNRDEEVIDDPYRFRIDRPNPRQHVSFGFGIHRCLGNRMAELQLRVLWEEILNRGWVIETVGDPIRRFSNFVVGIDSLKAVIHPGR</sequence>